<evidence type="ECO:0000256" key="8">
    <source>
        <dbReference type="ARBA" id="ARBA00023180"/>
    </source>
</evidence>
<dbReference type="Gene3D" id="2.10.25.10">
    <property type="entry name" value="Laminin"/>
    <property type="match status" value="2"/>
</dbReference>
<keyword evidence="7 10" id="KW-1015">Disulfide bond</keyword>
<dbReference type="OrthoDB" id="10011303at2759"/>
<dbReference type="PRINTS" id="PR00011">
    <property type="entry name" value="EGFLAMININ"/>
</dbReference>
<dbReference type="EMBL" id="MU827802">
    <property type="protein sequence ID" value="KAJ7326564.1"/>
    <property type="molecule type" value="Genomic_DNA"/>
</dbReference>
<dbReference type="GO" id="GO:0009887">
    <property type="term" value="P:animal organ morphogenesis"/>
    <property type="evidence" value="ECO:0007669"/>
    <property type="project" value="TreeGrafter"/>
</dbReference>
<feature type="disulfide bond" evidence="10">
    <location>
        <begin position="615"/>
        <end position="627"/>
    </location>
</feature>
<dbReference type="AlphaFoldDB" id="A0A9X0CD29"/>
<evidence type="ECO:0000256" key="6">
    <source>
        <dbReference type="ARBA" id="ARBA00022869"/>
    </source>
</evidence>
<feature type="disulfide bond" evidence="10">
    <location>
        <begin position="617"/>
        <end position="634"/>
    </location>
</feature>
<reference evidence="12" key="1">
    <citation type="submission" date="2023-01" db="EMBL/GenBank/DDBJ databases">
        <title>Genome assembly of the deep-sea coral Lophelia pertusa.</title>
        <authorList>
            <person name="Herrera S."/>
            <person name="Cordes E."/>
        </authorList>
    </citation>
    <scope>NUCLEOTIDE SEQUENCE</scope>
    <source>
        <strain evidence="12">USNM1676648</strain>
        <tissue evidence="12">Polyp</tissue>
    </source>
</reference>
<evidence type="ECO:0000256" key="3">
    <source>
        <dbReference type="ARBA" id="ARBA00022530"/>
    </source>
</evidence>
<dbReference type="PROSITE" id="PS50027">
    <property type="entry name" value="EGF_LAM_2"/>
    <property type="match status" value="1"/>
</dbReference>
<dbReference type="InterPro" id="IPR002049">
    <property type="entry name" value="LE_dom"/>
</dbReference>
<dbReference type="CDD" id="cd00055">
    <property type="entry name" value="EGF_Lam"/>
    <property type="match status" value="2"/>
</dbReference>
<evidence type="ECO:0000313" key="12">
    <source>
        <dbReference type="EMBL" id="KAJ7326564.1"/>
    </source>
</evidence>
<dbReference type="PANTHER" id="PTHR10574">
    <property type="entry name" value="NETRIN/LAMININ-RELATED"/>
    <property type="match status" value="1"/>
</dbReference>
<keyword evidence="4" id="KW-0732">Signal</keyword>
<keyword evidence="3" id="KW-0272">Extracellular matrix</keyword>
<evidence type="ECO:0000256" key="7">
    <source>
        <dbReference type="ARBA" id="ARBA00023157"/>
    </source>
</evidence>
<feature type="disulfide bond" evidence="10">
    <location>
        <begin position="636"/>
        <end position="645"/>
    </location>
</feature>
<keyword evidence="2" id="KW-0964">Secreted</keyword>
<keyword evidence="8" id="KW-0325">Glycoprotein</keyword>
<dbReference type="FunFam" id="2.10.25.10:FF:000083">
    <property type="entry name" value="Laminin subunit alpha"/>
    <property type="match status" value="1"/>
</dbReference>
<evidence type="ECO:0000256" key="1">
    <source>
        <dbReference type="ARBA" id="ARBA00004302"/>
    </source>
</evidence>
<keyword evidence="9 10" id="KW-0424">Laminin EGF-like domain</keyword>
<evidence type="ECO:0000313" key="13">
    <source>
        <dbReference type="Proteomes" id="UP001163046"/>
    </source>
</evidence>
<evidence type="ECO:0000256" key="5">
    <source>
        <dbReference type="ARBA" id="ARBA00022737"/>
    </source>
</evidence>
<keyword evidence="5" id="KW-0677">Repeat</keyword>
<evidence type="ECO:0000256" key="10">
    <source>
        <dbReference type="PROSITE-ProRule" id="PRU00460"/>
    </source>
</evidence>
<sequence length="663" mass="73682">MALVNSSSPPLVSFCSALSHQGCSCNAGGSISPSCNAITGECACLPGVGGAQCDRVLSDGYYYPTLHQYKIELEDALTAENDRSAYFRYDESEFPGFSWRGYAVFSQSQTAIYIMIDIPQTSKYQLIFHYLLARYAPVTALVKFIPTLDSASFPSGPAREQTLDVRFRTTYTWIFAIAQFIVVRDHWGDTQQVLLSQGKWKLTISAPASDLLVDYMVLLPEQYYRPQNLEVHVSNPCELRGDETHCAHFAYLSLKQDGAVTVQAEDSSVVGGIRRNQRVTDIPFQGLILTGSRNVMSVRVPSKLQGEFVLLASYYHNSDEGGILSVVVRSGLGNVKAHMSIGSCRYRFGCRQVAIDENHEVRVFTAKQDEVTTISITTTLTIALDFISAIPLSKWNEKLMVPAEQCISNGFSCIQSAYHTPTEVVRIEAEDRFKGGDRAPYYIMDRRASLKHLKVGEKTIHVAGHAPSGRYYVIVHFYQPNFLSFLGKVVISGQNAASTLLRFRYCPHVSGCRAIGTSEYREGMSESIYIGRQSNNILVSIAIPEDKGVWIDYVLLVPISSFSPSLLDVKPIDVTQDFIQDCGQYTFFLKDSSSKFCLRSAFTITTRFNSRALSCNCDRLGSTKTSCQSFGGQCICRPNVIGRACDRCRSGYNGFPYCRKLAT</sequence>
<evidence type="ECO:0000259" key="11">
    <source>
        <dbReference type="PROSITE" id="PS50027"/>
    </source>
</evidence>
<proteinExistence type="predicted"/>
<evidence type="ECO:0000256" key="9">
    <source>
        <dbReference type="ARBA" id="ARBA00023292"/>
    </source>
</evidence>
<evidence type="ECO:0000256" key="2">
    <source>
        <dbReference type="ARBA" id="ARBA00022525"/>
    </source>
</evidence>
<protein>
    <submittedName>
        <fullName evidence="12">Regulation of embryonic development</fullName>
    </submittedName>
</protein>
<dbReference type="SUPFAM" id="SSF57196">
    <property type="entry name" value="EGF/Laminin"/>
    <property type="match status" value="2"/>
</dbReference>
<dbReference type="GO" id="GO:0009888">
    <property type="term" value="P:tissue development"/>
    <property type="evidence" value="ECO:0007669"/>
    <property type="project" value="TreeGrafter"/>
</dbReference>
<comment type="subcellular location">
    <subcellularLocation>
        <location evidence="1">Secreted</location>
        <location evidence="1">Extracellular space</location>
        <location evidence="1">Extracellular matrix</location>
        <location evidence="1">Basement membrane</location>
    </subcellularLocation>
</comment>
<name>A0A9X0CD29_9CNID</name>
<keyword evidence="13" id="KW-1185">Reference proteome</keyword>
<gene>
    <name evidence="12" type="primary">LAMA3_7</name>
    <name evidence="12" type="ORF">OS493_027510</name>
</gene>
<organism evidence="12 13">
    <name type="scientific">Desmophyllum pertusum</name>
    <dbReference type="NCBI Taxonomy" id="174260"/>
    <lineage>
        <taxon>Eukaryota</taxon>
        <taxon>Metazoa</taxon>
        <taxon>Cnidaria</taxon>
        <taxon>Anthozoa</taxon>
        <taxon>Hexacorallia</taxon>
        <taxon>Scleractinia</taxon>
        <taxon>Caryophylliina</taxon>
        <taxon>Caryophylliidae</taxon>
        <taxon>Desmophyllum</taxon>
    </lineage>
</organism>
<accession>A0A9X0CD29</accession>
<dbReference type="SMART" id="SM00180">
    <property type="entry name" value="EGF_Lam"/>
    <property type="match status" value="2"/>
</dbReference>
<dbReference type="PANTHER" id="PTHR10574:SF406">
    <property type="entry name" value="LAMININ SUBUNIT ALPHA 5"/>
    <property type="match status" value="1"/>
</dbReference>
<dbReference type="Proteomes" id="UP001163046">
    <property type="component" value="Unassembled WGS sequence"/>
</dbReference>
<dbReference type="InterPro" id="IPR050440">
    <property type="entry name" value="Laminin/Netrin_ECM"/>
</dbReference>
<feature type="domain" description="Laminin EGF-like" evidence="11">
    <location>
        <begin position="615"/>
        <end position="660"/>
    </location>
</feature>
<dbReference type="GO" id="GO:0005604">
    <property type="term" value="C:basement membrane"/>
    <property type="evidence" value="ECO:0007669"/>
    <property type="project" value="UniProtKB-SubCell"/>
</dbReference>
<dbReference type="Pfam" id="PF00053">
    <property type="entry name" value="EGF_laminin"/>
    <property type="match status" value="2"/>
</dbReference>
<comment type="caution">
    <text evidence="12">The sequence shown here is derived from an EMBL/GenBank/DDBJ whole genome shotgun (WGS) entry which is preliminary data.</text>
</comment>
<keyword evidence="6" id="KW-0084">Basement membrane</keyword>
<dbReference type="PROSITE" id="PS01248">
    <property type="entry name" value="EGF_LAM_1"/>
    <property type="match status" value="1"/>
</dbReference>
<evidence type="ECO:0000256" key="4">
    <source>
        <dbReference type="ARBA" id="ARBA00022729"/>
    </source>
</evidence>
<comment type="caution">
    <text evidence="10">Lacks conserved residue(s) required for the propagation of feature annotation.</text>
</comment>